<keyword evidence="2" id="KW-1185">Reference proteome</keyword>
<dbReference type="Proteomes" id="UP001283361">
    <property type="component" value="Unassembled WGS sequence"/>
</dbReference>
<reference evidence="1" key="1">
    <citation type="journal article" date="2023" name="G3 (Bethesda)">
        <title>A reference genome for the long-term kleptoplast-retaining sea slug Elysia crispata morphotype clarki.</title>
        <authorList>
            <person name="Eastman K.E."/>
            <person name="Pendleton A.L."/>
            <person name="Shaikh M.A."/>
            <person name="Suttiyut T."/>
            <person name="Ogas R."/>
            <person name="Tomko P."/>
            <person name="Gavelis G."/>
            <person name="Widhalm J.R."/>
            <person name="Wisecaver J.H."/>
        </authorList>
    </citation>
    <scope>NUCLEOTIDE SEQUENCE</scope>
    <source>
        <strain evidence="1">ECLA1</strain>
    </source>
</reference>
<evidence type="ECO:0000313" key="1">
    <source>
        <dbReference type="EMBL" id="KAK3775264.1"/>
    </source>
</evidence>
<name>A0AAE0ZTH6_9GAST</name>
<organism evidence="1 2">
    <name type="scientific">Elysia crispata</name>
    <name type="common">lettuce slug</name>
    <dbReference type="NCBI Taxonomy" id="231223"/>
    <lineage>
        <taxon>Eukaryota</taxon>
        <taxon>Metazoa</taxon>
        <taxon>Spiralia</taxon>
        <taxon>Lophotrochozoa</taxon>
        <taxon>Mollusca</taxon>
        <taxon>Gastropoda</taxon>
        <taxon>Heterobranchia</taxon>
        <taxon>Euthyneura</taxon>
        <taxon>Panpulmonata</taxon>
        <taxon>Sacoglossa</taxon>
        <taxon>Placobranchoidea</taxon>
        <taxon>Plakobranchidae</taxon>
        <taxon>Elysia</taxon>
    </lineage>
</organism>
<dbReference type="EMBL" id="JAWDGP010003346">
    <property type="protein sequence ID" value="KAK3775264.1"/>
    <property type="molecule type" value="Genomic_DNA"/>
</dbReference>
<accession>A0AAE0ZTH6</accession>
<evidence type="ECO:0000313" key="2">
    <source>
        <dbReference type="Proteomes" id="UP001283361"/>
    </source>
</evidence>
<protein>
    <submittedName>
        <fullName evidence="1">Uncharacterized protein</fullName>
    </submittedName>
</protein>
<comment type="caution">
    <text evidence="1">The sequence shown here is derived from an EMBL/GenBank/DDBJ whole genome shotgun (WGS) entry which is preliminary data.</text>
</comment>
<dbReference type="AlphaFoldDB" id="A0AAE0ZTH6"/>
<proteinExistence type="predicted"/>
<sequence length="110" mass="12516">MGGYSVLYRIGMSFPEPSTSTARTHVLCEGYIVDQKVRISLTLAATTAVKNPPIVIHIHLPEDCQRQLWGNFHQQSQEKTCQWTNIEAGSYDRYTTLKFLLETKNNVETV</sequence>
<gene>
    <name evidence="1" type="ORF">RRG08_044940</name>
</gene>